<dbReference type="Proteomes" id="UP000240728">
    <property type="component" value="Unassembled WGS sequence"/>
</dbReference>
<dbReference type="RefSeq" id="WP_045041955.1">
    <property type="nucleotide sequence ID" value="NZ_JAUZMV010000001.1"/>
</dbReference>
<comment type="caution">
    <text evidence="1">The sequence shown here is derived from an EMBL/GenBank/DDBJ whole genome shotgun (WGS) entry which is preliminary data.</text>
</comment>
<reference evidence="1 2" key="1">
    <citation type="submission" date="2018-01" db="EMBL/GenBank/DDBJ databases">
        <title>Whole genome sequencing of Histamine producing bacteria.</title>
        <authorList>
            <person name="Butler K."/>
        </authorList>
    </citation>
    <scope>NUCLEOTIDE SEQUENCE [LARGE SCALE GENOMIC DNA]</scope>
    <source>
        <strain evidence="1 2">A1-4</strain>
    </source>
</reference>
<evidence type="ECO:0000313" key="1">
    <source>
        <dbReference type="EMBL" id="PSX45171.1"/>
    </source>
</evidence>
<accession>A0AAX0YWN9</accession>
<keyword evidence="2" id="KW-1185">Reference proteome</keyword>
<dbReference type="AlphaFoldDB" id="A0AAX0YWN9"/>
<proteinExistence type="predicted"/>
<protein>
    <recommendedName>
        <fullName evidence="3">DUF3310 domain-containing protein</fullName>
    </recommendedName>
</protein>
<evidence type="ECO:0008006" key="3">
    <source>
        <dbReference type="Google" id="ProtNLM"/>
    </source>
</evidence>
<gene>
    <name evidence="1" type="ORF">C0W53_08005</name>
</gene>
<dbReference type="EMBL" id="PYOZ01000004">
    <property type="protein sequence ID" value="PSX45171.1"/>
    <property type="molecule type" value="Genomic_DNA"/>
</dbReference>
<evidence type="ECO:0000313" key="2">
    <source>
        <dbReference type="Proteomes" id="UP000240728"/>
    </source>
</evidence>
<sequence>MKNRINRVPVSTEETCCIPFNKGQKAKAGYKVGETPVKDNGAYIQDFDDALNAMRIMYCAGWRDYGKGNTQSAHKAIGWINYNDAELLLSEKNNSKRISLFNSLTDVTK</sequence>
<name>A0AAX0YWN9_9GAMM</name>
<organism evidence="1 2">
    <name type="scientific">Photobacterium kishitanii</name>
    <dbReference type="NCBI Taxonomy" id="318456"/>
    <lineage>
        <taxon>Bacteria</taxon>
        <taxon>Pseudomonadati</taxon>
        <taxon>Pseudomonadota</taxon>
        <taxon>Gammaproteobacteria</taxon>
        <taxon>Vibrionales</taxon>
        <taxon>Vibrionaceae</taxon>
        <taxon>Photobacterium</taxon>
    </lineage>
</organism>